<dbReference type="Proteomes" id="UP001620460">
    <property type="component" value="Unassembled WGS sequence"/>
</dbReference>
<name>A0ABW8JSX3_9GAMM</name>
<dbReference type="PROSITE" id="PS50883">
    <property type="entry name" value="EAL"/>
    <property type="match status" value="1"/>
</dbReference>
<reference evidence="2 3" key="1">
    <citation type="submission" date="2020-10" db="EMBL/GenBank/DDBJ databases">
        <title>Phylogeny of dyella-like bacteria.</title>
        <authorList>
            <person name="Fu J."/>
        </authorList>
    </citation>
    <scope>NUCLEOTIDE SEQUENCE [LARGE SCALE GENOMIC DNA]</scope>
    <source>
        <strain evidence="2 3">Gsoil3046</strain>
    </source>
</reference>
<comment type="caution">
    <text evidence="2">The sequence shown here is derived from an EMBL/GenBank/DDBJ whole genome shotgun (WGS) entry which is preliminary data.</text>
</comment>
<feature type="domain" description="EAL" evidence="1">
    <location>
        <begin position="4"/>
        <end position="254"/>
    </location>
</feature>
<dbReference type="InterPro" id="IPR035919">
    <property type="entry name" value="EAL_sf"/>
</dbReference>
<organism evidence="2 3">
    <name type="scientific">Dyella ginsengisoli</name>
    <dbReference type="NCBI Taxonomy" id="363848"/>
    <lineage>
        <taxon>Bacteria</taxon>
        <taxon>Pseudomonadati</taxon>
        <taxon>Pseudomonadota</taxon>
        <taxon>Gammaproteobacteria</taxon>
        <taxon>Lysobacterales</taxon>
        <taxon>Rhodanobacteraceae</taxon>
        <taxon>Dyella</taxon>
    </lineage>
</organism>
<accession>A0ABW8JSX3</accession>
<evidence type="ECO:0000313" key="2">
    <source>
        <dbReference type="EMBL" id="MFK2904230.1"/>
    </source>
</evidence>
<dbReference type="InterPro" id="IPR001633">
    <property type="entry name" value="EAL_dom"/>
</dbReference>
<dbReference type="PANTHER" id="PTHR33121:SF15">
    <property type="entry name" value="BLUE LIGHT- AND TEMPERATURE-REGULATED ANTIREPRESSOR BLUF"/>
    <property type="match status" value="1"/>
</dbReference>
<dbReference type="RefSeq" id="WP_404632510.1">
    <property type="nucleotide sequence ID" value="NZ_JADIKM010000002.1"/>
</dbReference>
<proteinExistence type="predicted"/>
<dbReference type="PANTHER" id="PTHR33121">
    <property type="entry name" value="CYCLIC DI-GMP PHOSPHODIESTERASE PDEF"/>
    <property type="match status" value="1"/>
</dbReference>
<gene>
    <name evidence="2" type="ORF">ISP17_09645</name>
</gene>
<dbReference type="EMBL" id="JADIKM010000002">
    <property type="protein sequence ID" value="MFK2904230.1"/>
    <property type="molecule type" value="Genomic_DNA"/>
</dbReference>
<dbReference type="SUPFAM" id="SSF141868">
    <property type="entry name" value="EAL domain-like"/>
    <property type="match status" value="1"/>
</dbReference>
<dbReference type="SMART" id="SM00052">
    <property type="entry name" value="EAL"/>
    <property type="match status" value="1"/>
</dbReference>
<dbReference type="InterPro" id="IPR050706">
    <property type="entry name" value="Cyclic-di-GMP_PDE-like"/>
</dbReference>
<dbReference type="CDD" id="cd01948">
    <property type="entry name" value="EAL"/>
    <property type="match status" value="1"/>
</dbReference>
<protein>
    <submittedName>
        <fullName evidence="2">EAL domain-containing protein</fullName>
    </submittedName>
</protein>
<sequence>MTSESPAPPPCNACTDREALPFEFTMAFQPIVDVRERRVFAYEALVRGTDGAGAETILRQINEENRYVFDQSCRVKAVELAARLGIGCYVSINFLPNAVYQAATCIRATLEAARRFNFPTRQLIFEITENEELVDKEHLKSIIREYKRQGFKTAIDDFGAGYSGLNLLAEFQPDIIKLDMALVRAVDSDPVRQAIVQGILGVCRALNIEVIAEGVETAAEFALLRGMGIGLFQGFLFARPGFETLPPVDWSALG</sequence>
<evidence type="ECO:0000259" key="1">
    <source>
        <dbReference type="PROSITE" id="PS50883"/>
    </source>
</evidence>
<dbReference type="Gene3D" id="3.20.20.450">
    <property type="entry name" value="EAL domain"/>
    <property type="match status" value="1"/>
</dbReference>
<keyword evidence="3" id="KW-1185">Reference proteome</keyword>
<evidence type="ECO:0000313" key="3">
    <source>
        <dbReference type="Proteomes" id="UP001620460"/>
    </source>
</evidence>
<dbReference type="Pfam" id="PF00563">
    <property type="entry name" value="EAL"/>
    <property type="match status" value="1"/>
</dbReference>